<evidence type="ECO:0000313" key="19">
    <source>
        <dbReference type="Proteomes" id="UP000093309"/>
    </source>
</evidence>
<dbReference type="CDD" id="cd00082">
    <property type="entry name" value="HisKA"/>
    <property type="match status" value="1"/>
</dbReference>
<dbReference type="EC" id="2.7.13.3" evidence="3"/>
<evidence type="ECO:0000256" key="13">
    <source>
        <dbReference type="ARBA" id="ARBA00023012"/>
    </source>
</evidence>
<dbReference type="SUPFAM" id="SSF55874">
    <property type="entry name" value="ATPase domain of HSP90 chaperone/DNA topoisomerase II/histidine kinase"/>
    <property type="match status" value="1"/>
</dbReference>
<accession>A0A1C0ZVZ3</accession>
<dbReference type="InterPro" id="IPR036890">
    <property type="entry name" value="HATPase_C_sf"/>
</dbReference>
<dbReference type="CDD" id="cd00075">
    <property type="entry name" value="HATPase"/>
    <property type="match status" value="1"/>
</dbReference>
<keyword evidence="10" id="KW-0418">Kinase</keyword>
<evidence type="ECO:0000256" key="2">
    <source>
        <dbReference type="ARBA" id="ARBA00004651"/>
    </source>
</evidence>
<sequence>MKIKTKASLLSFSWLIAILIPLIFVIYFFYAKFEKEEAMEALQDTANEITEQLSPSVLMQANNNRVLNKYLPQHATIRIIDKSSTVRSQVSNNADLLAIPPQYSEIDHSYTDTFQDQTILIVQSPLRQGTEIIGTLEIISKPVELEQQLNNLIIIICFVAIGAIMISLTGSLLMSRLLFLPLSRMTKIMKEIETSLAIKKLPMDRKSKDELYQLSETFNHMMERIEISMLKQQQFISDASHEFKTSITIIEGYTSLIRRWGFENLELHMEAIEAVHAESQRMKHVTNQLLELAELEQETRLTYSQFDLVTLCKETIQLLQPLSTKEIHLITSENKLLLEADRLQMKQVLLITLDNALKYVKQRIVMYVDHQESLLCIRIVDDGIGIPAEELPFIFDRFYRVDRSRSRQTGGSGLGLAIAKAIVHLHQGTIQINSERDRGTEVMIVIPTRKPFNTLM</sequence>
<keyword evidence="6" id="KW-0597">Phosphoprotein</keyword>
<dbReference type="RefSeq" id="WP_065856404.1">
    <property type="nucleotide sequence ID" value="NZ_LYPC01000027.1"/>
</dbReference>
<evidence type="ECO:0000256" key="3">
    <source>
        <dbReference type="ARBA" id="ARBA00012438"/>
    </source>
</evidence>
<dbReference type="PROSITE" id="PS50885">
    <property type="entry name" value="HAMP"/>
    <property type="match status" value="1"/>
</dbReference>
<dbReference type="Gene3D" id="3.30.565.10">
    <property type="entry name" value="Histidine kinase-like ATPase, C-terminal domain"/>
    <property type="match status" value="1"/>
</dbReference>
<comment type="subcellular location">
    <subcellularLocation>
        <location evidence="2">Cell membrane</location>
        <topology evidence="2">Multi-pass membrane protein</topology>
    </subcellularLocation>
</comment>
<dbReference type="Gene3D" id="1.10.287.130">
    <property type="match status" value="1"/>
</dbReference>
<evidence type="ECO:0000256" key="15">
    <source>
        <dbReference type="SAM" id="Phobius"/>
    </source>
</evidence>
<evidence type="ECO:0000256" key="5">
    <source>
        <dbReference type="ARBA" id="ARBA00022475"/>
    </source>
</evidence>
<dbReference type="AlphaFoldDB" id="A0A1C0ZVZ3"/>
<evidence type="ECO:0000256" key="7">
    <source>
        <dbReference type="ARBA" id="ARBA00022679"/>
    </source>
</evidence>
<dbReference type="InterPro" id="IPR003660">
    <property type="entry name" value="HAMP_dom"/>
</dbReference>
<proteinExistence type="predicted"/>
<protein>
    <recommendedName>
        <fullName evidence="4">Signal transduction histidine-protein kinase ArlS</fullName>
        <ecNumber evidence="3">2.7.13.3</ecNumber>
    </recommendedName>
</protein>
<dbReference type="InterPro" id="IPR041610">
    <property type="entry name" value="ArlS_N"/>
</dbReference>
<evidence type="ECO:0000256" key="10">
    <source>
        <dbReference type="ARBA" id="ARBA00022777"/>
    </source>
</evidence>
<dbReference type="OrthoDB" id="9786919at2"/>
<dbReference type="Pfam" id="PF02518">
    <property type="entry name" value="HATPase_c"/>
    <property type="match status" value="1"/>
</dbReference>
<gene>
    <name evidence="18" type="ORF">A8709_31035</name>
</gene>
<keyword evidence="13" id="KW-0902">Two-component regulatory system</keyword>
<dbReference type="FunFam" id="3.30.565.10:FF:000006">
    <property type="entry name" value="Sensor histidine kinase WalK"/>
    <property type="match status" value="1"/>
</dbReference>
<evidence type="ECO:0000256" key="1">
    <source>
        <dbReference type="ARBA" id="ARBA00000085"/>
    </source>
</evidence>
<dbReference type="InterPro" id="IPR036097">
    <property type="entry name" value="HisK_dim/P_sf"/>
</dbReference>
<comment type="caution">
    <text evidence="18">The sequence shown here is derived from an EMBL/GenBank/DDBJ whole genome shotgun (WGS) entry which is preliminary data.</text>
</comment>
<evidence type="ECO:0000256" key="6">
    <source>
        <dbReference type="ARBA" id="ARBA00022553"/>
    </source>
</evidence>
<dbReference type="EMBL" id="LYPC01000027">
    <property type="protein sequence ID" value="OCT12270.1"/>
    <property type="molecule type" value="Genomic_DNA"/>
</dbReference>
<dbReference type="SMART" id="SM00387">
    <property type="entry name" value="HATPase_c"/>
    <property type="match status" value="1"/>
</dbReference>
<keyword evidence="12 15" id="KW-1133">Transmembrane helix</keyword>
<dbReference type="InterPro" id="IPR003661">
    <property type="entry name" value="HisK_dim/P_dom"/>
</dbReference>
<feature type="transmembrane region" description="Helical" evidence="15">
    <location>
        <begin position="12"/>
        <end position="30"/>
    </location>
</feature>
<name>A0A1C0ZVZ3_9BACL</name>
<keyword evidence="5" id="KW-1003">Cell membrane</keyword>
<dbReference type="STRING" id="512399.A8709_31035"/>
<evidence type="ECO:0000256" key="11">
    <source>
        <dbReference type="ARBA" id="ARBA00022840"/>
    </source>
</evidence>
<dbReference type="Pfam" id="PF18719">
    <property type="entry name" value="ArlS_N"/>
    <property type="match status" value="1"/>
</dbReference>
<dbReference type="PANTHER" id="PTHR45528">
    <property type="entry name" value="SENSOR HISTIDINE KINASE CPXA"/>
    <property type="match status" value="1"/>
</dbReference>
<evidence type="ECO:0000259" key="16">
    <source>
        <dbReference type="PROSITE" id="PS50109"/>
    </source>
</evidence>
<dbReference type="InterPro" id="IPR004358">
    <property type="entry name" value="Sig_transdc_His_kin-like_C"/>
</dbReference>
<dbReference type="Pfam" id="PF00512">
    <property type="entry name" value="HisKA"/>
    <property type="match status" value="1"/>
</dbReference>
<evidence type="ECO:0000256" key="8">
    <source>
        <dbReference type="ARBA" id="ARBA00022692"/>
    </source>
</evidence>
<feature type="domain" description="HAMP" evidence="17">
    <location>
        <begin position="176"/>
        <end position="230"/>
    </location>
</feature>
<keyword evidence="8 15" id="KW-0812">Transmembrane</keyword>
<keyword evidence="7" id="KW-0808">Transferase</keyword>
<dbReference type="SUPFAM" id="SSF47384">
    <property type="entry name" value="Homodimeric domain of signal transducing histidine kinase"/>
    <property type="match status" value="1"/>
</dbReference>
<comment type="catalytic activity">
    <reaction evidence="1">
        <text>ATP + protein L-histidine = ADP + protein N-phospho-L-histidine.</text>
        <dbReference type="EC" id="2.7.13.3"/>
    </reaction>
</comment>
<feature type="transmembrane region" description="Helical" evidence="15">
    <location>
        <begin position="152"/>
        <end position="179"/>
    </location>
</feature>
<keyword evidence="14 15" id="KW-0472">Membrane</keyword>
<evidence type="ECO:0000313" key="18">
    <source>
        <dbReference type="EMBL" id="OCT12270.1"/>
    </source>
</evidence>
<dbReference type="SMART" id="SM00304">
    <property type="entry name" value="HAMP"/>
    <property type="match status" value="1"/>
</dbReference>
<evidence type="ECO:0000256" key="9">
    <source>
        <dbReference type="ARBA" id="ARBA00022741"/>
    </source>
</evidence>
<dbReference type="Gene3D" id="6.10.340.10">
    <property type="match status" value="1"/>
</dbReference>
<dbReference type="GO" id="GO:0000155">
    <property type="term" value="F:phosphorelay sensor kinase activity"/>
    <property type="evidence" value="ECO:0007669"/>
    <property type="project" value="InterPro"/>
</dbReference>
<evidence type="ECO:0000256" key="12">
    <source>
        <dbReference type="ARBA" id="ARBA00022989"/>
    </source>
</evidence>
<evidence type="ECO:0000256" key="14">
    <source>
        <dbReference type="ARBA" id="ARBA00023136"/>
    </source>
</evidence>
<dbReference type="PANTHER" id="PTHR45528:SF1">
    <property type="entry name" value="SENSOR HISTIDINE KINASE CPXA"/>
    <property type="match status" value="1"/>
</dbReference>
<dbReference type="InterPro" id="IPR050398">
    <property type="entry name" value="HssS/ArlS-like"/>
</dbReference>
<feature type="domain" description="Histidine kinase" evidence="16">
    <location>
        <begin position="238"/>
        <end position="450"/>
    </location>
</feature>
<evidence type="ECO:0000259" key="17">
    <source>
        <dbReference type="PROSITE" id="PS50885"/>
    </source>
</evidence>
<reference evidence="19" key="1">
    <citation type="submission" date="2016-05" db="EMBL/GenBank/DDBJ databases">
        <title>Paenibacillus oryzae. sp. nov., isolated from the rice root.</title>
        <authorList>
            <person name="Zhang J."/>
            <person name="Zhang X."/>
        </authorList>
    </citation>
    <scope>NUCLEOTIDE SEQUENCE [LARGE SCALE GENOMIC DNA]</scope>
    <source>
        <strain evidence="19">KCTC13222</strain>
    </source>
</reference>
<organism evidence="18 19">
    <name type="scientific">Paenibacillus pectinilyticus</name>
    <dbReference type="NCBI Taxonomy" id="512399"/>
    <lineage>
        <taxon>Bacteria</taxon>
        <taxon>Bacillati</taxon>
        <taxon>Bacillota</taxon>
        <taxon>Bacilli</taxon>
        <taxon>Bacillales</taxon>
        <taxon>Paenibacillaceae</taxon>
        <taxon>Paenibacillus</taxon>
    </lineage>
</organism>
<dbReference type="GO" id="GO:0005524">
    <property type="term" value="F:ATP binding"/>
    <property type="evidence" value="ECO:0007669"/>
    <property type="project" value="UniProtKB-KW"/>
</dbReference>
<dbReference type="InterPro" id="IPR003594">
    <property type="entry name" value="HATPase_dom"/>
</dbReference>
<dbReference type="Pfam" id="PF00672">
    <property type="entry name" value="HAMP"/>
    <property type="match status" value="1"/>
</dbReference>
<dbReference type="PRINTS" id="PR00344">
    <property type="entry name" value="BCTRLSENSOR"/>
</dbReference>
<dbReference type="SMART" id="SM00388">
    <property type="entry name" value="HisKA"/>
    <property type="match status" value="1"/>
</dbReference>
<dbReference type="InterPro" id="IPR005467">
    <property type="entry name" value="His_kinase_dom"/>
</dbReference>
<dbReference type="GO" id="GO:0005886">
    <property type="term" value="C:plasma membrane"/>
    <property type="evidence" value="ECO:0007669"/>
    <property type="project" value="UniProtKB-SubCell"/>
</dbReference>
<dbReference type="CDD" id="cd06225">
    <property type="entry name" value="HAMP"/>
    <property type="match status" value="1"/>
</dbReference>
<keyword evidence="19" id="KW-1185">Reference proteome</keyword>
<keyword evidence="9" id="KW-0547">Nucleotide-binding</keyword>
<evidence type="ECO:0000256" key="4">
    <source>
        <dbReference type="ARBA" id="ARBA00015735"/>
    </source>
</evidence>
<dbReference type="Proteomes" id="UP000093309">
    <property type="component" value="Unassembled WGS sequence"/>
</dbReference>
<dbReference type="PROSITE" id="PS50109">
    <property type="entry name" value="HIS_KIN"/>
    <property type="match status" value="1"/>
</dbReference>
<keyword evidence="11" id="KW-0067">ATP-binding</keyword>